<dbReference type="Proteomes" id="UP001178507">
    <property type="component" value="Unassembled WGS sequence"/>
</dbReference>
<organism evidence="5 6">
    <name type="scientific">Effrenium voratum</name>
    <dbReference type="NCBI Taxonomy" id="2562239"/>
    <lineage>
        <taxon>Eukaryota</taxon>
        <taxon>Sar</taxon>
        <taxon>Alveolata</taxon>
        <taxon>Dinophyceae</taxon>
        <taxon>Suessiales</taxon>
        <taxon>Symbiodiniaceae</taxon>
        <taxon>Effrenium</taxon>
    </lineage>
</organism>
<keyword evidence="1" id="KW-0677">Repeat</keyword>
<gene>
    <name evidence="5" type="ORF">EVOR1521_LOCUS14061</name>
</gene>
<protein>
    <recommendedName>
        <fullName evidence="4">RRM domain-containing protein</fullName>
    </recommendedName>
</protein>
<dbReference type="Pfam" id="PF00076">
    <property type="entry name" value="RRM_1"/>
    <property type="match status" value="1"/>
</dbReference>
<dbReference type="InterPro" id="IPR035979">
    <property type="entry name" value="RBD_domain_sf"/>
</dbReference>
<dbReference type="SUPFAM" id="SSF54928">
    <property type="entry name" value="RNA-binding domain, RBD"/>
    <property type="match status" value="2"/>
</dbReference>
<keyword evidence="2" id="KW-0694">RNA-binding</keyword>
<dbReference type="CDD" id="cd00590">
    <property type="entry name" value="RRM_SF"/>
    <property type="match status" value="1"/>
</dbReference>
<dbReference type="AlphaFoldDB" id="A0AA36IIC6"/>
<dbReference type="Gene3D" id="3.30.70.330">
    <property type="match status" value="2"/>
</dbReference>
<dbReference type="PANTHER" id="PTHR24012">
    <property type="entry name" value="RNA BINDING PROTEIN"/>
    <property type="match status" value="1"/>
</dbReference>
<proteinExistence type="predicted"/>
<evidence type="ECO:0000313" key="6">
    <source>
        <dbReference type="Proteomes" id="UP001178507"/>
    </source>
</evidence>
<evidence type="ECO:0000256" key="3">
    <source>
        <dbReference type="SAM" id="MobiDB-lite"/>
    </source>
</evidence>
<feature type="domain" description="RRM" evidence="4">
    <location>
        <begin position="223"/>
        <end position="295"/>
    </location>
</feature>
<evidence type="ECO:0000256" key="1">
    <source>
        <dbReference type="ARBA" id="ARBA00022737"/>
    </source>
</evidence>
<feature type="domain" description="RRM" evidence="4">
    <location>
        <begin position="422"/>
        <end position="496"/>
    </location>
</feature>
<evidence type="ECO:0000259" key="4">
    <source>
        <dbReference type="SMART" id="SM00360"/>
    </source>
</evidence>
<name>A0AA36IIC6_9DINO</name>
<dbReference type="InterPro" id="IPR012677">
    <property type="entry name" value="Nucleotide-bd_a/b_plait_sf"/>
</dbReference>
<feature type="region of interest" description="Disordered" evidence="3">
    <location>
        <begin position="170"/>
        <end position="212"/>
    </location>
</feature>
<dbReference type="GO" id="GO:0003723">
    <property type="term" value="F:RNA binding"/>
    <property type="evidence" value="ECO:0007669"/>
    <property type="project" value="UniProtKB-KW"/>
</dbReference>
<evidence type="ECO:0000313" key="5">
    <source>
        <dbReference type="EMBL" id="CAJ1388129.1"/>
    </source>
</evidence>
<feature type="domain" description="RRM" evidence="4">
    <location>
        <begin position="329"/>
        <end position="399"/>
    </location>
</feature>
<sequence>MMLAAEQPTAEEIDAFVIVNRKFLSDEAEETFRNMDGLDQKHVIAEGSLSNCKDPVAIIKSRARGGFLKAHIDWMHSHRDSSHEDVLDSYIEANVDWMTEEAEELLRSLSFNHLWKVIDFGSLQNCRDPAAIIRIRLKDVLRGKAGKSGKGKSSTGKGVQGRAVLHQAQTDGMDSLPSEDPAESSKGAQGGKAKGAKGAKGTKGAKDRPKDDIHEKALEEGRSLYCLGLPPLWSAKQIQDFFQHQGEVEGVYLQSMGKGKNTRGASVDFTTAEGARNAAMVCDRLEVYHKEEKFTLGCSIRHKGPAGQKFIFPARGEVDFKQAQAEARSVYLSKIPAHISEQQIREMAEEHGEVEAIHMLPSNGFSLACFITMVSPGEAAFMIRALNDAQAFGTIVSASYPIEKNEKRKKKHPEEEIFQWYVLEIKNFPHWTVTDDIKVTISTFGNAPNRVRIIHYDPDPAQSVAKAYFRYEEDQDVALKALAGYEFTPGYALQVMTRPRTAGTGQALAHPSPQPQPPTFHSLTFGQVGLSTPATVPATVPPRFPRPALQDAQLPAAFPRH</sequence>
<accession>A0AA36IIC6</accession>
<comment type="caution">
    <text evidence="5">The sequence shown here is derived from an EMBL/GenBank/DDBJ whole genome shotgun (WGS) entry which is preliminary data.</text>
</comment>
<keyword evidence="6" id="KW-1185">Reference proteome</keyword>
<feature type="region of interest" description="Disordered" evidence="3">
    <location>
        <begin position="540"/>
        <end position="561"/>
    </location>
</feature>
<dbReference type="EMBL" id="CAUJNA010001640">
    <property type="protein sequence ID" value="CAJ1388129.1"/>
    <property type="molecule type" value="Genomic_DNA"/>
</dbReference>
<reference evidence="5" key="1">
    <citation type="submission" date="2023-08" db="EMBL/GenBank/DDBJ databases">
        <authorList>
            <person name="Chen Y."/>
            <person name="Shah S."/>
            <person name="Dougan E. K."/>
            <person name="Thang M."/>
            <person name="Chan C."/>
        </authorList>
    </citation>
    <scope>NUCLEOTIDE SEQUENCE</scope>
</reference>
<dbReference type="SMART" id="SM00360">
    <property type="entry name" value="RRM"/>
    <property type="match status" value="3"/>
</dbReference>
<evidence type="ECO:0000256" key="2">
    <source>
        <dbReference type="ARBA" id="ARBA00022884"/>
    </source>
</evidence>
<dbReference type="InterPro" id="IPR000504">
    <property type="entry name" value="RRM_dom"/>
</dbReference>